<keyword evidence="1" id="KW-0812">Transmembrane</keyword>
<comment type="caution">
    <text evidence="3">The sequence shown here is derived from an EMBL/GenBank/DDBJ whole genome shotgun (WGS) entry which is preliminary data.</text>
</comment>
<evidence type="ECO:0000313" key="3">
    <source>
        <dbReference type="EMBL" id="HIW79585.1"/>
    </source>
</evidence>
<evidence type="ECO:0000259" key="2">
    <source>
        <dbReference type="Pfam" id="PF04608"/>
    </source>
</evidence>
<dbReference type="InterPro" id="IPR036681">
    <property type="entry name" value="PgpA-like_sf"/>
</dbReference>
<dbReference type="PIRSF" id="PIRSF006162">
    <property type="entry name" value="PgpA"/>
    <property type="match status" value="1"/>
</dbReference>
<dbReference type="EMBL" id="DXGI01000397">
    <property type="protein sequence ID" value="HIW79585.1"/>
    <property type="molecule type" value="Genomic_DNA"/>
</dbReference>
<dbReference type="AlphaFoldDB" id="A0A9D1R245"/>
<evidence type="ECO:0000256" key="1">
    <source>
        <dbReference type="SAM" id="Phobius"/>
    </source>
</evidence>
<dbReference type="InterPro" id="IPR026037">
    <property type="entry name" value="PgpA"/>
</dbReference>
<dbReference type="GO" id="GO:0006629">
    <property type="term" value="P:lipid metabolic process"/>
    <property type="evidence" value="ECO:0007669"/>
    <property type="project" value="InterPro"/>
</dbReference>
<dbReference type="PANTHER" id="PTHR36305">
    <property type="entry name" value="PHOSPHATIDYLGLYCEROPHOSPHATASE A"/>
    <property type="match status" value="1"/>
</dbReference>
<dbReference type="SUPFAM" id="SSF101307">
    <property type="entry name" value="YutG-like"/>
    <property type="match status" value="1"/>
</dbReference>
<organism evidence="3 4">
    <name type="scientific">Candidatus Bilophila faecipullorum</name>
    <dbReference type="NCBI Taxonomy" id="2838482"/>
    <lineage>
        <taxon>Bacteria</taxon>
        <taxon>Pseudomonadati</taxon>
        <taxon>Thermodesulfobacteriota</taxon>
        <taxon>Desulfovibrionia</taxon>
        <taxon>Desulfovibrionales</taxon>
        <taxon>Desulfovibrionaceae</taxon>
        <taxon>Bilophila</taxon>
    </lineage>
</organism>
<keyword evidence="1" id="KW-0472">Membrane</keyword>
<reference evidence="3" key="2">
    <citation type="submission" date="2021-04" db="EMBL/GenBank/DDBJ databases">
        <authorList>
            <person name="Gilroy R."/>
        </authorList>
    </citation>
    <scope>NUCLEOTIDE SEQUENCE</scope>
    <source>
        <strain evidence="3">ChiSxjej5B17-1746</strain>
    </source>
</reference>
<dbReference type="Proteomes" id="UP000824264">
    <property type="component" value="Unassembled WGS sequence"/>
</dbReference>
<dbReference type="Pfam" id="PF04608">
    <property type="entry name" value="PgpA"/>
    <property type="match status" value="1"/>
</dbReference>
<accession>A0A9D1R245</accession>
<evidence type="ECO:0000313" key="4">
    <source>
        <dbReference type="Proteomes" id="UP000824264"/>
    </source>
</evidence>
<gene>
    <name evidence="3" type="ORF">H9874_10660</name>
</gene>
<feature type="transmembrane region" description="Helical" evidence="1">
    <location>
        <begin position="81"/>
        <end position="107"/>
    </location>
</feature>
<sequence length="156" mass="16996">MDAFILAVCRLGFAGLSPVMPGTCGSALAALLAPFLFLPLPLWARAVVLVLVFWLGGMAATRGEQLLGRKDPGEIVIDELLGMWLVLLPFTRPGWGTIGLAFLLFRVFDMWKPWPVHASESWLPDGYGVMIDDVMAGLQALLVMGLLWIGDLLPSF</sequence>
<keyword evidence="1" id="KW-1133">Transmembrane helix</keyword>
<name>A0A9D1R245_9BACT</name>
<dbReference type="InterPro" id="IPR007686">
    <property type="entry name" value="YutG/PgpA"/>
</dbReference>
<dbReference type="CDD" id="cd06971">
    <property type="entry name" value="PgpA"/>
    <property type="match status" value="1"/>
</dbReference>
<dbReference type="PANTHER" id="PTHR36305:SF1">
    <property type="entry name" value="PHOSPHATIDYLGLYCEROPHOSPHATASE A"/>
    <property type="match status" value="1"/>
</dbReference>
<protein>
    <submittedName>
        <fullName evidence="3">Phosphatidylglycerophosphatase A</fullName>
    </submittedName>
</protein>
<feature type="transmembrane region" description="Helical" evidence="1">
    <location>
        <begin position="42"/>
        <end position="60"/>
    </location>
</feature>
<dbReference type="GO" id="GO:0008962">
    <property type="term" value="F:phosphatidylglycerophosphatase activity"/>
    <property type="evidence" value="ECO:0007669"/>
    <property type="project" value="InterPro"/>
</dbReference>
<reference evidence="3" key="1">
    <citation type="journal article" date="2021" name="PeerJ">
        <title>Extensive microbial diversity within the chicken gut microbiome revealed by metagenomics and culture.</title>
        <authorList>
            <person name="Gilroy R."/>
            <person name="Ravi A."/>
            <person name="Getino M."/>
            <person name="Pursley I."/>
            <person name="Horton D.L."/>
            <person name="Alikhan N.F."/>
            <person name="Baker D."/>
            <person name="Gharbi K."/>
            <person name="Hall N."/>
            <person name="Watson M."/>
            <person name="Adriaenssens E.M."/>
            <person name="Foster-Nyarko E."/>
            <person name="Jarju S."/>
            <person name="Secka A."/>
            <person name="Antonio M."/>
            <person name="Oren A."/>
            <person name="Chaudhuri R.R."/>
            <person name="La Ragione R."/>
            <person name="Hildebrand F."/>
            <person name="Pallen M.J."/>
        </authorList>
    </citation>
    <scope>NUCLEOTIDE SEQUENCE</scope>
    <source>
        <strain evidence="3">ChiSxjej5B17-1746</strain>
    </source>
</reference>
<feature type="domain" description="YutG/PgpA" evidence="2">
    <location>
        <begin position="10"/>
        <end position="147"/>
    </location>
</feature>
<proteinExistence type="predicted"/>